<accession>A0AA42X3N9</accession>
<comment type="caution">
    <text evidence="3">The sequence shown here is derived from an EMBL/GenBank/DDBJ whole genome shotgun (WGS) entry which is preliminary data.</text>
</comment>
<protein>
    <submittedName>
        <fullName evidence="3">DUF2231 domain-containing protein</fullName>
    </submittedName>
</protein>
<name>A0AA42X3N9_SPHYA</name>
<evidence type="ECO:0000259" key="2">
    <source>
        <dbReference type="Pfam" id="PF09990"/>
    </source>
</evidence>
<feature type="transmembrane region" description="Helical" evidence="1">
    <location>
        <begin position="121"/>
        <end position="141"/>
    </location>
</feature>
<feature type="transmembrane region" description="Helical" evidence="1">
    <location>
        <begin position="97"/>
        <end position="115"/>
    </location>
</feature>
<evidence type="ECO:0000313" key="3">
    <source>
        <dbReference type="EMBL" id="MDH2135167.1"/>
    </source>
</evidence>
<keyword evidence="1" id="KW-1133">Transmembrane helix</keyword>
<proteinExistence type="predicted"/>
<keyword evidence="1" id="KW-0812">Transmembrane</keyword>
<reference evidence="3" key="1">
    <citation type="submission" date="2022-09" db="EMBL/GenBank/DDBJ databases">
        <title>Intensive care unit water sources are persistently colonized with multi-drug resistant bacteria and are the site of extensive horizontal gene transfer of antibiotic resistance genes.</title>
        <authorList>
            <person name="Diorio-Toth L."/>
        </authorList>
    </citation>
    <scope>NUCLEOTIDE SEQUENCE</scope>
    <source>
        <strain evidence="3">GD03659</strain>
    </source>
</reference>
<dbReference type="InterPro" id="IPR019251">
    <property type="entry name" value="DUF2231_TM"/>
</dbReference>
<dbReference type="EMBL" id="JAOCKX010000091">
    <property type="protein sequence ID" value="MDH2135167.1"/>
    <property type="molecule type" value="Genomic_DNA"/>
</dbReference>
<sequence length="191" mass="19971">MAPLIFSPSVPDATDRKLEAMPPLHPAIVHFPVALAVTSVASDTAGALLAIRSLNSVGEWTIAIAAGGAALAVAAGYRDMRRDALKARTHAMVHLHLRFGWAVLIALIALAAWRWTATLPGAIYLGLGWLTVALVLLQAWLGGELVYAHGAGVAAAGQGQLAASEAQLPSIRLYHRLMGTDPAGHGEHESD</sequence>
<dbReference type="Proteomes" id="UP001162318">
    <property type="component" value="Unassembled WGS sequence"/>
</dbReference>
<evidence type="ECO:0000313" key="4">
    <source>
        <dbReference type="Proteomes" id="UP001162318"/>
    </source>
</evidence>
<keyword evidence="1" id="KW-0472">Membrane</keyword>
<feature type="domain" description="DUF2231" evidence="2">
    <location>
        <begin position="23"/>
        <end position="154"/>
    </location>
</feature>
<feature type="transmembrane region" description="Helical" evidence="1">
    <location>
        <begin position="27"/>
        <end position="51"/>
    </location>
</feature>
<evidence type="ECO:0000256" key="1">
    <source>
        <dbReference type="SAM" id="Phobius"/>
    </source>
</evidence>
<feature type="transmembrane region" description="Helical" evidence="1">
    <location>
        <begin position="57"/>
        <end position="77"/>
    </location>
</feature>
<dbReference type="RefSeq" id="WP_279729895.1">
    <property type="nucleotide sequence ID" value="NZ_JAOCKX010000091.1"/>
</dbReference>
<dbReference type="AlphaFoldDB" id="A0AA42X3N9"/>
<organism evidence="3 4">
    <name type="scientific">Sphingobium yanoikuyae</name>
    <name type="common">Sphingomonas yanoikuyae</name>
    <dbReference type="NCBI Taxonomy" id="13690"/>
    <lineage>
        <taxon>Bacteria</taxon>
        <taxon>Pseudomonadati</taxon>
        <taxon>Pseudomonadota</taxon>
        <taxon>Alphaproteobacteria</taxon>
        <taxon>Sphingomonadales</taxon>
        <taxon>Sphingomonadaceae</taxon>
        <taxon>Sphingobium</taxon>
    </lineage>
</organism>
<gene>
    <name evidence="3" type="ORF">N5J77_28980</name>
</gene>
<dbReference type="Pfam" id="PF09990">
    <property type="entry name" value="DUF2231"/>
    <property type="match status" value="1"/>
</dbReference>